<dbReference type="PANTHER" id="PTHR22946">
    <property type="entry name" value="DIENELACTONE HYDROLASE DOMAIN-CONTAINING PROTEIN-RELATED"/>
    <property type="match status" value="1"/>
</dbReference>
<dbReference type="EMBL" id="DF830075">
    <property type="protein sequence ID" value="GAK65435.1"/>
    <property type="molecule type" value="Genomic_DNA"/>
</dbReference>
<dbReference type="GeneID" id="26304485"/>
<protein>
    <submittedName>
        <fullName evidence="1">Pigment biosynthesis protein ayg1</fullName>
    </submittedName>
</protein>
<dbReference type="Gene3D" id="3.40.50.1820">
    <property type="entry name" value="alpha/beta hydrolase"/>
    <property type="match status" value="1"/>
</dbReference>
<dbReference type="InterPro" id="IPR029058">
    <property type="entry name" value="AB_hydrolase_fold"/>
</dbReference>
<dbReference type="HOGENOM" id="CLU_053723_1_0_1"/>
<dbReference type="OrthoDB" id="5409895at2759"/>
<dbReference type="Pfam" id="PF06500">
    <property type="entry name" value="FrsA-like"/>
    <property type="match status" value="1"/>
</dbReference>
<keyword evidence="2" id="KW-1185">Reference proteome</keyword>
<dbReference type="Proteomes" id="UP000053758">
    <property type="component" value="Unassembled WGS sequence"/>
</dbReference>
<name>A0A081CFI9_PSEA2</name>
<reference evidence="2" key="1">
    <citation type="journal article" date="2014" name="Genome Announc.">
        <title>Draft Genome Sequence of the Yeast Pseudozyma antarctica Type Strain JCM10317, a Producer of the Glycolipid Biosurfactants, Mannosylerythritol Lipids.</title>
        <authorList>
            <person name="Saika A."/>
            <person name="Koike H."/>
            <person name="Hori T."/>
            <person name="Fukuoka T."/>
            <person name="Sato S."/>
            <person name="Habe H."/>
            <person name="Kitamoto D."/>
            <person name="Morita T."/>
        </authorList>
    </citation>
    <scope>NUCLEOTIDE SEQUENCE [LARGE SCALE GENOMIC DNA]</scope>
    <source>
        <strain evidence="2">JCM 10317</strain>
    </source>
</reference>
<dbReference type="InterPro" id="IPR050261">
    <property type="entry name" value="FrsA_esterase"/>
</dbReference>
<proteinExistence type="predicted"/>
<organism evidence="1 2">
    <name type="scientific">Pseudozyma antarctica</name>
    <name type="common">Yeast</name>
    <name type="synonym">Candida antarctica</name>
    <dbReference type="NCBI Taxonomy" id="84753"/>
    <lineage>
        <taxon>Eukaryota</taxon>
        <taxon>Fungi</taxon>
        <taxon>Dikarya</taxon>
        <taxon>Basidiomycota</taxon>
        <taxon>Ustilaginomycotina</taxon>
        <taxon>Ustilaginomycetes</taxon>
        <taxon>Ustilaginales</taxon>
        <taxon>Ustilaginaceae</taxon>
        <taxon>Moesziomyces</taxon>
    </lineage>
</organism>
<dbReference type="InterPro" id="IPR010520">
    <property type="entry name" value="FrsA-like"/>
</dbReference>
<gene>
    <name evidence="1" type="ORF">PAN0_008d3652</name>
</gene>
<dbReference type="AlphaFoldDB" id="A0A081CFI9"/>
<dbReference type="PANTHER" id="PTHR22946:SF12">
    <property type="entry name" value="CONIDIAL PIGMENT BIOSYNTHESIS PROTEIN AYG1 (AFU_ORTHOLOGUE AFUA_2G17550)"/>
    <property type="match status" value="1"/>
</dbReference>
<evidence type="ECO:0000313" key="2">
    <source>
        <dbReference type="Proteomes" id="UP000053758"/>
    </source>
</evidence>
<evidence type="ECO:0000313" key="1">
    <source>
        <dbReference type="EMBL" id="GAK65435.1"/>
    </source>
</evidence>
<dbReference type="RefSeq" id="XP_014656639.1">
    <property type="nucleotide sequence ID" value="XM_014801153.1"/>
</dbReference>
<sequence length="440" mass="49556">MRYFAAILAWTVFLLIVPNDAVYADVDDSTDLFFTFGTDVMTDTSPYPYHQSVSAWYETFLKVALQRKAWPVDAYADEADFAPIFDHLVAAYPDVPVADIGDDEWASLFLPKGNELVERADALRSSGASQEAITYYMRAANVYRLAYFPWVHEATSRSRAKLAAWELDKAAFQAALDLMGLFQSFKADIPLATLGGRDSNQPAIPLRVFRAKGQRRAQPVVVIITGLDHYHTYMLEQITALTSYGYAAIVVPMPGTADSPITGRDPQAEQKYWNSIVDWIHSHNRLFRAHCVSFWGISTGSYWAVRASRVEQHRLRTVVSQGTASHYTFTRTWLEAAEALAYPASLQRALSQAFGYSDQEEFKDEAEKYSLLRQGLLDQPSAPLLAVNGERDTIFPIDDQRILAEHGPGAQLRWFPHMGHNGEPLSSAWLMDYWKQLSTC</sequence>
<dbReference type="GO" id="GO:0016787">
    <property type="term" value="F:hydrolase activity"/>
    <property type="evidence" value="ECO:0007669"/>
    <property type="project" value="UniProtKB-KW"/>
</dbReference>
<accession>A0A081CFI9</accession>
<dbReference type="SUPFAM" id="SSF53474">
    <property type="entry name" value="alpha/beta-Hydrolases"/>
    <property type="match status" value="1"/>
</dbReference>